<reference evidence="3" key="1">
    <citation type="submission" date="2017-04" db="EMBL/GenBank/DDBJ databases">
        <title>Function of individual gut microbiota members based on whole genome sequencing of pure cultures obtained from chicken caecum.</title>
        <authorList>
            <person name="Medvecky M."/>
            <person name="Cejkova D."/>
            <person name="Polansky O."/>
            <person name="Karasova D."/>
            <person name="Kubasova T."/>
            <person name="Cizek A."/>
            <person name="Rychlik I."/>
        </authorList>
    </citation>
    <scope>NUCLEOTIDE SEQUENCE [LARGE SCALE GENOMIC DNA]</scope>
    <source>
        <strain evidence="3">An179</strain>
    </source>
</reference>
<dbReference type="SUPFAM" id="SSF81301">
    <property type="entry name" value="Nucleotidyltransferase"/>
    <property type="match status" value="1"/>
</dbReference>
<dbReference type="PANTHER" id="PTHR43852">
    <property type="entry name" value="NUCLEOTIDYLTRANSFERASE"/>
    <property type="match status" value="1"/>
</dbReference>
<dbReference type="InterPro" id="IPR052930">
    <property type="entry name" value="TA_antitoxin_MntA"/>
</dbReference>
<dbReference type="InterPro" id="IPR043519">
    <property type="entry name" value="NT_sf"/>
</dbReference>
<comment type="caution">
    <text evidence="2">The sequence shown here is derived from an EMBL/GenBank/DDBJ whole genome shotgun (WGS) entry which is preliminary data.</text>
</comment>
<dbReference type="CDD" id="cd05403">
    <property type="entry name" value="NT_KNTase_like"/>
    <property type="match status" value="1"/>
</dbReference>
<dbReference type="Proteomes" id="UP000195326">
    <property type="component" value="Unassembled WGS sequence"/>
</dbReference>
<organism evidence="2 3">
    <name type="scientific">Butyricicoccus pullicaecorum</name>
    <dbReference type="NCBI Taxonomy" id="501571"/>
    <lineage>
        <taxon>Bacteria</taxon>
        <taxon>Bacillati</taxon>
        <taxon>Bacillota</taxon>
        <taxon>Clostridia</taxon>
        <taxon>Eubacteriales</taxon>
        <taxon>Butyricicoccaceae</taxon>
        <taxon>Butyricicoccus</taxon>
    </lineage>
</organism>
<sequence length="97" mass="10752">MQNTGIKAIVIDQIRQLAAQYDIQRVLLFGSRARGDYRPRSDIDLAISGGNAAAFTLAVDEETDTLLKYDVVNLDGAVQPELLQEIEKDGKVLYEKV</sequence>
<dbReference type="RefSeq" id="WP_087416061.1">
    <property type="nucleotide sequence ID" value="NZ_NFKL01000057.1"/>
</dbReference>
<proteinExistence type="predicted"/>
<gene>
    <name evidence="2" type="ORF">B5F15_16550</name>
</gene>
<accession>A0A1Y4LD24</accession>
<dbReference type="Pfam" id="PF18765">
    <property type="entry name" value="Polbeta"/>
    <property type="match status" value="1"/>
</dbReference>
<dbReference type="EMBL" id="NFKL01000057">
    <property type="protein sequence ID" value="OUP52751.1"/>
    <property type="molecule type" value="Genomic_DNA"/>
</dbReference>
<dbReference type="GO" id="GO:0016740">
    <property type="term" value="F:transferase activity"/>
    <property type="evidence" value="ECO:0007669"/>
    <property type="project" value="UniProtKB-KW"/>
</dbReference>
<keyword evidence="2" id="KW-0808">Transferase</keyword>
<dbReference type="AlphaFoldDB" id="A0A1Y4LD24"/>
<protein>
    <submittedName>
        <fullName evidence="2">Nucleotidyltransferase</fullName>
    </submittedName>
</protein>
<dbReference type="PANTHER" id="PTHR43852:SF3">
    <property type="entry name" value="NUCLEOTIDYLTRANSFERASE"/>
    <property type="match status" value="1"/>
</dbReference>
<name>A0A1Y4LD24_9FIRM</name>
<evidence type="ECO:0000313" key="3">
    <source>
        <dbReference type="Proteomes" id="UP000195326"/>
    </source>
</evidence>
<dbReference type="InterPro" id="IPR041633">
    <property type="entry name" value="Polbeta"/>
</dbReference>
<dbReference type="Gene3D" id="3.30.460.10">
    <property type="entry name" value="Beta Polymerase, domain 2"/>
    <property type="match status" value="1"/>
</dbReference>
<evidence type="ECO:0000259" key="1">
    <source>
        <dbReference type="Pfam" id="PF18765"/>
    </source>
</evidence>
<feature type="domain" description="Polymerase beta nucleotidyltransferase" evidence="1">
    <location>
        <begin position="13"/>
        <end position="96"/>
    </location>
</feature>
<evidence type="ECO:0000313" key="2">
    <source>
        <dbReference type="EMBL" id="OUP52751.1"/>
    </source>
</evidence>